<comment type="caution">
    <text evidence="8">The sequence shown here is derived from an EMBL/GenBank/DDBJ whole genome shotgun (WGS) entry which is preliminary data.</text>
</comment>
<feature type="compositionally biased region" description="Basic and acidic residues" evidence="5">
    <location>
        <begin position="399"/>
        <end position="412"/>
    </location>
</feature>
<feature type="region of interest" description="Disordered" evidence="5">
    <location>
        <begin position="399"/>
        <end position="418"/>
    </location>
</feature>
<dbReference type="PANTHER" id="PTHR33065:SF88">
    <property type="entry name" value="OS11G0104220 PROTEIN"/>
    <property type="match status" value="1"/>
</dbReference>
<feature type="domain" description="DUF6598" evidence="7">
    <location>
        <begin position="454"/>
        <end position="699"/>
    </location>
</feature>
<dbReference type="SUPFAM" id="SSF56399">
    <property type="entry name" value="ADP-ribosylation"/>
    <property type="match status" value="1"/>
</dbReference>
<dbReference type="EMBL" id="JASWJB010000003">
    <property type="protein sequence ID" value="KAK2616691.1"/>
    <property type="molecule type" value="Genomic_DNA"/>
</dbReference>
<accession>A0AAJ0D126</accession>
<evidence type="ECO:0000256" key="2">
    <source>
        <dbReference type="ARBA" id="ARBA00022729"/>
    </source>
</evidence>
<name>A0AAJ0D126_9HYPO</name>
<evidence type="ECO:0000259" key="7">
    <source>
        <dbReference type="Pfam" id="PF20241"/>
    </source>
</evidence>
<dbReference type="Gene3D" id="3.90.210.10">
    <property type="entry name" value="Heat-Labile Enterotoxin, subunit A"/>
    <property type="match status" value="1"/>
</dbReference>
<feature type="compositionally biased region" description="Polar residues" evidence="5">
    <location>
        <begin position="304"/>
        <end position="319"/>
    </location>
</feature>
<dbReference type="Pfam" id="PF01375">
    <property type="entry name" value="Enterotoxin_a"/>
    <property type="match status" value="1"/>
</dbReference>
<feature type="chain" id="PRO_5042492209" description="DUF6598 domain-containing protein" evidence="6">
    <location>
        <begin position="23"/>
        <end position="702"/>
    </location>
</feature>
<evidence type="ECO:0000313" key="8">
    <source>
        <dbReference type="EMBL" id="KAK2616691.1"/>
    </source>
</evidence>
<keyword evidence="9" id="KW-1185">Reference proteome</keyword>
<dbReference type="GO" id="GO:0090729">
    <property type="term" value="F:toxin activity"/>
    <property type="evidence" value="ECO:0007669"/>
    <property type="project" value="UniProtKB-KW"/>
</dbReference>
<keyword evidence="4" id="KW-1015">Disulfide bond</keyword>
<evidence type="ECO:0000256" key="4">
    <source>
        <dbReference type="ARBA" id="ARBA00023157"/>
    </source>
</evidence>
<gene>
    <name evidence="8" type="ORF">QQS21_000303</name>
</gene>
<dbReference type="Pfam" id="PF20241">
    <property type="entry name" value="DUF6598"/>
    <property type="match status" value="1"/>
</dbReference>
<evidence type="ECO:0000256" key="3">
    <source>
        <dbReference type="ARBA" id="ARBA00023026"/>
    </source>
</evidence>
<evidence type="ECO:0000256" key="6">
    <source>
        <dbReference type="SAM" id="SignalP"/>
    </source>
</evidence>
<keyword evidence="3" id="KW-0843">Virulence</keyword>
<organism evidence="8 9">
    <name type="scientific">Conoideocrella luteorostrata</name>
    <dbReference type="NCBI Taxonomy" id="1105319"/>
    <lineage>
        <taxon>Eukaryota</taxon>
        <taxon>Fungi</taxon>
        <taxon>Dikarya</taxon>
        <taxon>Ascomycota</taxon>
        <taxon>Pezizomycotina</taxon>
        <taxon>Sordariomycetes</taxon>
        <taxon>Hypocreomycetidae</taxon>
        <taxon>Hypocreales</taxon>
        <taxon>Clavicipitaceae</taxon>
        <taxon>Conoideocrella</taxon>
    </lineage>
</organism>
<feature type="signal peptide" evidence="6">
    <location>
        <begin position="1"/>
        <end position="22"/>
    </location>
</feature>
<protein>
    <recommendedName>
        <fullName evidence="7">DUF6598 domain-containing protein</fullName>
    </recommendedName>
</protein>
<evidence type="ECO:0000256" key="5">
    <source>
        <dbReference type="SAM" id="MobiDB-lite"/>
    </source>
</evidence>
<dbReference type="AlphaFoldDB" id="A0AAJ0D126"/>
<dbReference type="Proteomes" id="UP001251528">
    <property type="component" value="Unassembled WGS sequence"/>
</dbReference>
<evidence type="ECO:0000313" key="9">
    <source>
        <dbReference type="Proteomes" id="UP001251528"/>
    </source>
</evidence>
<sequence length="702" mass="78416">MIWQYFLSAACLALACIGPGGAMQSVGTNTIETLHRRDPPPPKTYTKPAAKRVWRGDRRAPRTLRRAGGVIPLGNYWEREFEGRGSFTIAHHEQGPNHEDNLRSPWGTAFVSVSRDSYTASTYGYWLYLIDGTPNMIDPDADQLTHGQEAFALGGILWRQIIGWVYIDEKRAEQGYTEADTQRNPEYDPSFAEYTVTRINPGDTRWRAYRSLGRDSWTNFMNNDVPQGLRERLGWSNRFPFTFQPNNADETNFPGPRDGDIEETYEPDTSQHTSDSESSDGESSDNEPPRKVSRMDVITMADYSRQQTEQCPAGSSSTHDGAGPSRPPQQFIQDIGRQVQDTARGLQQNLNQMLRDADEELARALRNVETQALLREWSANGTPADLCHIMTECYRNLDGHSPRRKRAADSGKKAKSNAKLPTMQHVCHKLKVFSGKYATQIPRPPTSAGRRSAIEVLSVRIDNIDGENPGDLYGQISLADLQGKQLIYDIPQSKYQKVKPGQEISLISPLRAFEPEDKSLNITFDLTDYDWFIADKDDPISQGTIVPSQKQGASGQVRTEQVKGENGAVTIKYVVFEDASIATIKMFLRDADNESSGVIYGQVRASMGNSGSRVLWAHEKGTFDKGEEMKMNQIFGLQRNMVAVGAKDKLVIEADLKAHDWLSPDDRVAKGSAEFAAGKRGSTESKVITGKYGKVEVQIDWS</sequence>
<reference evidence="8" key="1">
    <citation type="submission" date="2023-06" db="EMBL/GenBank/DDBJ databases">
        <title>Conoideocrella luteorostrata (Hypocreales: Clavicipitaceae), a potential biocontrol fungus for elongate hemlock scale in United States Christmas tree production areas.</title>
        <authorList>
            <person name="Barrett H."/>
            <person name="Lovett B."/>
            <person name="Macias A.M."/>
            <person name="Stajich J.E."/>
            <person name="Kasson M.T."/>
        </authorList>
    </citation>
    <scope>NUCLEOTIDE SEQUENCE</scope>
    <source>
        <strain evidence="8">ARSEF 14590</strain>
    </source>
</reference>
<keyword evidence="2 6" id="KW-0732">Signal</keyword>
<evidence type="ECO:0000256" key="1">
    <source>
        <dbReference type="ARBA" id="ARBA00022656"/>
    </source>
</evidence>
<keyword evidence="1" id="KW-0800">Toxin</keyword>
<feature type="region of interest" description="Disordered" evidence="5">
    <location>
        <begin position="241"/>
        <end position="330"/>
    </location>
</feature>
<dbReference type="InterPro" id="IPR001144">
    <property type="entry name" value="Enterotoxin_A"/>
</dbReference>
<dbReference type="InterPro" id="IPR046533">
    <property type="entry name" value="DUF6598"/>
</dbReference>
<dbReference type="PANTHER" id="PTHR33065">
    <property type="entry name" value="OS07G0486400 PROTEIN"/>
    <property type="match status" value="1"/>
</dbReference>
<proteinExistence type="predicted"/>